<evidence type="ECO:0000313" key="4">
    <source>
        <dbReference type="Proteomes" id="UP000234503"/>
    </source>
</evidence>
<dbReference type="OrthoDB" id="9779763at2"/>
<reference evidence="3 4" key="1">
    <citation type="submission" date="2017-12" db="EMBL/GenBank/DDBJ databases">
        <title>Characterization of six clinical isolates of Enterochimera gen. nov., a novel genus of the Yersiniaciae family and the three species Enterochimera arupensis sp. nov., Enterochimera coloradensis sp. nov, and Enterochimera californica sp. nov.</title>
        <authorList>
            <person name="Rossi A."/>
            <person name="Fisher M."/>
        </authorList>
    </citation>
    <scope>NUCLEOTIDE SEQUENCE [LARGE SCALE GENOMIC DNA]</scope>
    <source>
        <strain evidence="4">2016-Iso4</strain>
    </source>
</reference>
<dbReference type="PANTHER" id="PTHR43709:SF3">
    <property type="entry name" value="ISOMERASE YBHH-RELATED"/>
    <property type="match status" value="1"/>
</dbReference>
<evidence type="ECO:0000256" key="2">
    <source>
        <dbReference type="ARBA" id="ARBA00023235"/>
    </source>
</evidence>
<dbReference type="Gene3D" id="3.10.310.10">
    <property type="entry name" value="Diaminopimelate Epimerase, Chain A, domain 1"/>
    <property type="match status" value="2"/>
</dbReference>
<proteinExistence type="inferred from homology"/>
<keyword evidence="4" id="KW-1185">Reference proteome</keyword>
<dbReference type="RefSeq" id="WP_101825261.1">
    <property type="nucleotide sequence ID" value="NZ_PJZH01000013.1"/>
</dbReference>
<comment type="similarity">
    <text evidence="1">Belongs to the PrpF family.</text>
</comment>
<accession>A0A2N5E0N9</accession>
<sequence length="365" mass="38203">MRQRRIPCLLMRGGTSKAACFLAADLPADPALRDRVLLAVMGSPDARQIDGLGGADPLTSKVAIVARSERPDADVDYLFAQVNVDKAVVDYGQNCGNILAAVGPFAIERGLVAPRQGVTDVRIFMENTGQIAVAQVATPDGAVNYDGDLHIDGVPGTAAEVVLNFSDIAGSSCGALLPTGAARDRVDGIEVTCIDNGMPVVLVRAADLDRSGYESREQLDADSELKQRLESIRLQMGPKMNLGDVSERTVPKMTLLAAPRQGGTISSRTFIPHRCHASIGVLGAVSVASACLIPGSVAEGLAQLNTGQNPQRLSVEHPGGEFSVLLRLDAQQQLAGCGLLRTARLIVDGNVLIPAAVWPGEGATS</sequence>
<dbReference type="InterPro" id="IPR007400">
    <property type="entry name" value="PrpF-like"/>
</dbReference>
<dbReference type="SUPFAM" id="SSF54506">
    <property type="entry name" value="Diaminopimelate epimerase-like"/>
    <property type="match status" value="2"/>
</dbReference>
<dbReference type="Proteomes" id="UP000234503">
    <property type="component" value="Unassembled WGS sequence"/>
</dbReference>
<evidence type="ECO:0000256" key="1">
    <source>
        <dbReference type="ARBA" id="ARBA00007673"/>
    </source>
</evidence>
<dbReference type="InterPro" id="IPR047687">
    <property type="entry name" value="OMA_tautomer-like"/>
</dbReference>
<organism evidence="3 4">
    <name type="scientific">Chimaeribacter coloradensis</name>
    <dbReference type="NCBI Taxonomy" id="2060068"/>
    <lineage>
        <taxon>Bacteria</taxon>
        <taxon>Pseudomonadati</taxon>
        <taxon>Pseudomonadota</taxon>
        <taxon>Gammaproteobacteria</taxon>
        <taxon>Enterobacterales</taxon>
        <taxon>Yersiniaceae</taxon>
        <taxon>Chimaeribacter</taxon>
    </lineage>
</organism>
<dbReference type="NCBIfam" id="NF033377">
    <property type="entry name" value="OMA_tautomer"/>
    <property type="match status" value="1"/>
</dbReference>
<gene>
    <name evidence="3" type="ORF">CYR32_13585</name>
</gene>
<protein>
    <submittedName>
        <fullName evidence="3">4-oxalomesaconate tautomerase</fullName>
    </submittedName>
</protein>
<keyword evidence="2" id="KW-0413">Isomerase</keyword>
<dbReference type="Pfam" id="PF04303">
    <property type="entry name" value="PrpF"/>
    <property type="match status" value="1"/>
</dbReference>
<dbReference type="PANTHER" id="PTHR43709">
    <property type="entry name" value="ACONITATE ISOMERASE-RELATED"/>
    <property type="match status" value="1"/>
</dbReference>
<dbReference type="GO" id="GO:0016853">
    <property type="term" value="F:isomerase activity"/>
    <property type="evidence" value="ECO:0007669"/>
    <property type="project" value="UniProtKB-KW"/>
</dbReference>
<dbReference type="EMBL" id="PJZH01000013">
    <property type="protein sequence ID" value="PLR33788.1"/>
    <property type="molecule type" value="Genomic_DNA"/>
</dbReference>
<comment type="caution">
    <text evidence="3">The sequence shown here is derived from an EMBL/GenBank/DDBJ whole genome shotgun (WGS) entry which is preliminary data.</text>
</comment>
<dbReference type="AlphaFoldDB" id="A0A2N5E0N9"/>
<evidence type="ECO:0000313" key="3">
    <source>
        <dbReference type="EMBL" id="PLR33788.1"/>
    </source>
</evidence>
<name>A0A2N5E0N9_9GAMM</name>